<accession>W7XJE2</accession>
<keyword evidence="1" id="KW-0472">Membrane</keyword>
<reference evidence="3" key="1">
    <citation type="journal article" date="2006" name="PLoS Biol.">
        <title>Macronuclear genome sequence of the ciliate Tetrahymena thermophila, a model eukaryote.</title>
        <authorList>
            <person name="Eisen J.A."/>
            <person name="Coyne R.S."/>
            <person name="Wu M."/>
            <person name="Wu D."/>
            <person name="Thiagarajan M."/>
            <person name="Wortman J.R."/>
            <person name="Badger J.H."/>
            <person name="Ren Q."/>
            <person name="Amedeo P."/>
            <person name="Jones K.M."/>
            <person name="Tallon L.J."/>
            <person name="Delcher A.L."/>
            <person name="Salzberg S.L."/>
            <person name="Silva J.C."/>
            <person name="Haas B.J."/>
            <person name="Majoros W.H."/>
            <person name="Farzad M."/>
            <person name="Carlton J.M."/>
            <person name="Smith R.K. Jr."/>
            <person name="Garg J."/>
            <person name="Pearlman R.E."/>
            <person name="Karrer K.M."/>
            <person name="Sun L."/>
            <person name="Manning G."/>
            <person name="Elde N.C."/>
            <person name="Turkewitz A.P."/>
            <person name="Asai D.J."/>
            <person name="Wilkes D.E."/>
            <person name="Wang Y."/>
            <person name="Cai H."/>
            <person name="Collins K."/>
            <person name="Stewart B.A."/>
            <person name="Lee S.R."/>
            <person name="Wilamowska K."/>
            <person name="Weinberg Z."/>
            <person name="Ruzzo W.L."/>
            <person name="Wloga D."/>
            <person name="Gaertig J."/>
            <person name="Frankel J."/>
            <person name="Tsao C.-C."/>
            <person name="Gorovsky M.A."/>
            <person name="Keeling P.J."/>
            <person name="Waller R.F."/>
            <person name="Patron N.J."/>
            <person name="Cherry J.M."/>
            <person name="Stover N.A."/>
            <person name="Krieger C.J."/>
            <person name="del Toro C."/>
            <person name="Ryder H.F."/>
            <person name="Williamson S.C."/>
            <person name="Barbeau R.A."/>
            <person name="Hamilton E.P."/>
            <person name="Orias E."/>
        </authorList>
    </citation>
    <scope>NUCLEOTIDE SEQUENCE [LARGE SCALE GENOMIC DNA]</scope>
    <source>
        <strain evidence="3">SB210</strain>
    </source>
</reference>
<evidence type="ECO:0000313" key="3">
    <source>
        <dbReference type="Proteomes" id="UP000009168"/>
    </source>
</evidence>
<keyword evidence="3" id="KW-1185">Reference proteome</keyword>
<evidence type="ECO:0000256" key="1">
    <source>
        <dbReference type="SAM" id="Phobius"/>
    </source>
</evidence>
<dbReference type="Proteomes" id="UP000009168">
    <property type="component" value="Unassembled WGS sequence"/>
</dbReference>
<feature type="transmembrane region" description="Helical" evidence="1">
    <location>
        <begin position="141"/>
        <end position="163"/>
    </location>
</feature>
<feature type="transmembrane region" description="Helical" evidence="1">
    <location>
        <begin position="175"/>
        <end position="198"/>
    </location>
</feature>
<feature type="transmembrane region" description="Helical" evidence="1">
    <location>
        <begin position="104"/>
        <end position="129"/>
    </location>
</feature>
<dbReference type="EMBL" id="GG662667">
    <property type="protein sequence ID" value="EWS74079.1"/>
    <property type="molecule type" value="Genomic_DNA"/>
</dbReference>
<proteinExistence type="predicted"/>
<dbReference type="SUPFAM" id="SSF81665">
    <property type="entry name" value="Calcium ATPase, transmembrane domain M"/>
    <property type="match status" value="1"/>
</dbReference>
<organism evidence="2 3">
    <name type="scientific">Tetrahymena thermophila (strain SB210)</name>
    <dbReference type="NCBI Taxonomy" id="312017"/>
    <lineage>
        <taxon>Eukaryota</taxon>
        <taxon>Sar</taxon>
        <taxon>Alveolata</taxon>
        <taxon>Ciliophora</taxon>
        <taxon>Intramacronucleata</taxon>
        <taxon>Oligohymenophorea</taxon>
        <taxon>Hymenostomatida</taxon>
        <taxon>Tetrahymenina</taxon>
        <taxon>Tetrahymenidae</taxon>
        <taxon>Tetrahymena</taxon>
    </lineage>
</organism>
<name>W7XJE2_TETTS</name>
<feature type="transmembrane region" description="Helical" evidence="1">
    <location>
        <begin position="17"/>
        <end position="36"/>
    </location>
</feature>
<dbReference type="KEGG" id="tet:TTHERM_000483717"/>
<dbReference type="InParanoid" id="W7XJE2"/>
<protein>
    <submittedName>
        <fullName evidence="2">Transmembrane protein, putative</fullName>
    </submittedName>
</protein>
<sequence length="515" mass="61565">MCYVFEDQQLEQISKWYIIWFLLMYILDILNLIFAVNCYQANEIGYPITYFIFFCIDKLIMISASICCGIHCLKIVFLLLDILNLGWIYPIFCNEMGSPQNCAILVRFVISRGVFQNIIQFIFLFGLGYIEYTSISISYRYLGYILFIIQISAFVGFISYSTYDGDFCKKYTTPTVKVITILTYHLTFASFFYLVYSYEYGYKLIYLNFIIGIIQNIYILRKLFQSENAGIKLKSLVANLFFNHPLFRNKSKYMPKQILIADLLSQISRFLLLMIFIWNVTTLEDILNNIFTFSSIFQLNNMIVFFLNLAYFGIYLIYQIQRVLTRRMILLNRNETFGGVNKNLLRLNFRFVKKIKIIVDEDCSFLHYSRPNQNGFCQYQDCQEYYEMYKTIQNIQLTKNIYTSFTKTYYFQCDYHFEKLLKSQENISYTLLQNYKSQRDKSINMSKLIIKRIFKGFLYNQTNNFLIYQILKQDEEKQLLKTLTSEILSQLAFSKYFEIYSYNYMPLIKYDLLAR</sequence>
<feature type="transmembrane region" description="Helical" evidence="1">
    <location>
        <begin position="48"/>
        <end position="66"/>
    </location>
</feature>
<dbReference type="AlphaFoldDB" id="W7XJE2"/>
<feature type="transmembrane region" description="Helical" evidence="1">
    <location>
        <begin position="72"/>
        <end position="92"/>
    </location>
</feature>
<evidence type="ECO:0000313" key="2">
    <source>
        <dbReference type="EMBL" id="EWS74079.1"/>
    </source>
</evidence>
<dbReference type="RefSeq" id="XP_012653412.1">
    <property type="nucleotide sequence ID" value="XM_012797958.1"/>
</dbReference>
<dbReference type="GeneID" id="24439211"/>
<keyword evidence="1 2" id="KW-0812">Transmembrane</keyword>
<keyword evidence="1" id="KW-1133">Transmembrane helix</keyword>
<dbReference type="InterPro" id="IPR023298">
    <property type="entry name" value="ATPase_P-typ_TM_dom_sf"/>
</dbReference>
<feature type="transmembrane region" description="Helical" evidence="1">
    <location>
        <begin position="298"/>
        <end position="318"/>
    </location>
</feature>
<gene>
    <name evidence="2" type="ORF">TTHERM_000483717</name>
</gene>
<feature type="transmembrane region" description="Helical" evidence="1">
    <location>
        <begin position="258"/>
        <end position="278"/>
    </location>
</feature>